<feature type="compositionally biased region" description="Polar residues" evidence="2">
    <location>
        <begin position="209"/>
        <end position="218"/>
    </location>
</feature>
<evidence type="ECO:0000259" key="3">
    <source>
        <dbReference type="Pfam" id="PF15949"/>
    </source>
</evidence>
<feature type="region of interest" description="Disordered" evidence="2">
    <location>
        <begin position="198"/>
        <end position="218"/>
    </location>
</feature>
<dbReference type="Proteomes" id="UP001159363">
    <property type="component" value="Chromosome 3"/>
</dbReference>
<reference evidence="4 5" key="1">
    <citation type="submission" date="2023-02" db="EMBL/GenBank/DDBJ databases">
        <title>LHISI_Scaffold_Assembly.</title>
        <authorList>
            <person name="Stuart O.P."/>
            <person name="Cleave R."/>
            <person name="Magrath M.J.L."/>
            <person name="Mikheyev A.S."/>
        </authorList>
    </citation>
    <scope>NUCLEOTIDE SEQUENCE [LARGE SCALE GENOMIC DNA]</scope>
    <source>
        <strain evidence="4">Daus_M_001</strain>
        <tissue evidence="4">Leg muscle</tissue>
    </source>
</reference>
<dbReference type="Pfam" id="PF15949">
    <property type="entry name" value="DUF4757"/>
    <property type="match status" value="1"/>
</dbReference>
<sequence>MPGSSGPNSPARVAVPVSPYRDRRASTSSDTSDTSTTSRQLSIDSVEVIPTRLSTVTASKPAANPLQFVKVGPCNLFRSAQETLKKVEEVKKIKEEVRNQEEDWQSNLDNWKSSRRKRQEHIIERVVEVKKLELEEFDRNRRRSKTFNEMLVERNKSGRKSSLVVYKDEDANDLSDLGIGTYSGKSSVCEEYSHDENHLDNYSEDSRESTGQCVFDNQNGDAPRNRLNGHHDDDASITATISSPEPEEYTYERAIQGYVNFAENRAKTRAGKTNVLSNINGNFEYPEATANKMSKNNNCSILPNGSCKKIPPPVVPRRQSAAKIEERLTALEQRRRSGQYTDVGILESGNKVTLPKVDVLKRRELFEKVSDTDNQSSRQDRASGDFSKAKSIRERLFHLEKQNEENAYIKGKQMTNSQVSSTVKERLLHFDMSTENLSEKESAKSLHRLSNGDTSSQTLENRLSNLEKNATFEREMSPISRISEEVPHTIKERLSSLDSACNKEIVPKVTPDRDVSFHSKLASFQSSDKSNPGSPECSLPPSDNLYQGKQQFHRSLDSLDVERSCRAAENLSSFERVQSLEDVDCYENERNYPASMSSTEMLAFSTQSGDTDREDSGIHTADVSCSVSQADEPVDDGEVVVSASHLEPILDSYHESSETCVGIDEPVKITQSHSDASVSSDKMRDSSVGGAVAGRVDLVEVVSVSLPACHPGVGVENAGFGVTIPENLANAAVGDGCSILPFIDESLTACDLGEEKCDSKTNSVLVEAVNLHPSYSLSPDLCSMPLVKEEVESSTLVAGGTPQHVYSTHWEATLNDSIDTSEDNFEMCKTCPADSQDSTEFESCRSNVSSPELSESIATSVVCCGPERVFPVAAPRGVVAERRRTVIEVCEKVEVTAGQFRSPPPTPFISVATSFKVRQLPNGHYRVVCVDSADNSPV</sequence>
<feature type="region of interest" description="Disordered" evidence="2">
    <location>
        <begin position="523"/>
        <end position="546"/>
    </location>
</feature>
<evidence type="ECO:0000313" key="4">
    <source>
        <dbReference type="EMBL" id="KAJ8889849.1"/>
    </source>
</evidence>
<name>A0ABQ9HZR4_9NEOP</name>
<dbReference type="InterPro" id="IPR031865">
    <property type="entry name" value="DUF4757"/>
</dbReference>
<gene>
    <name evidence="4" type="ORF">PR048_009354</name>
</gene>
<feature type="compositionally biased region" description="Polar residues" evidence="2">
    <location>
        <begin position="523"/>
        <end position="533"/>
    </location>
</feature>
<keyword evidence="5" id="KW-1185">Reference proteome</keyword>
<protein>
    <recommendedName>
        <fullName evidence="3">DUF4757 domain-containing protein</fullName>
    </recommendedName>
</protein>
<accession>A0ABQ9HZR4</accession>
<organism evidence="4 5">
    <name type="scientific">Dryococelus australis</name>
    <dbReference type="NCBI Taxonomy" id="614101"/>
    <lineage>
        <taxon>Eukaryota</taxon>
        <taxon>Metazoa</taxon>
        <taxon>Ecdysozoa</taxon>
        <taxon>Arthropoda</taxon>
        <taxon>Hexapoda</taxon>
        <taxon>Insecta</taxon>
        <taxon>Pterygota</taxon>
        <taxon>Neoptera</taxon>
        <taxon>Polyneoptera</taxon>
        <taxon>Phasmatodea</taxon>
        <taxon>Verophasmatodea</taxon>
        <taxon>Anareolatae</taxon>
        <taxon>Phasmatidae</taxon>
        <taxon>Eurycanthinae</taxon>
        <taxon>Dryococelus</taxon>
    </lineage>
</organism>
<evidence type="ECO:0000256" key="1">
    <source>
        <dbReference type="SAM" id="Coils"/>
    </source>
</evidence>
<evidence type="ECO:0000256" key="2">
    <source>
        <dbReference type="SAM" id="MobiDB-lite"/>
    </source>
</evidence>
<comment type="caution">
    <text evidence="4">The sequence shown here is derived from an EMBL/GenBank/DDBJ whole genome shotgun (WGS) entry which is preliminary data.</text>
</comment>
<dbReference type="EMBL" id="JARBHB010000003">
    <property type="protein sequence ID" value="KAJ8889849.1"/>
    <property type="molecule type" value="Genomic_DNA"/>
</dbReference>
<feature type="compositionally biased region" description="Low complexity" evidence="2">
    <location>
        <begin position="26"/>
        <end position="38"/>
    </location>
</feature>
<feature type="domain" description="DUF4757" evidence="3">
    <location>
        <begin position="85"/>
        <end position="151"/>
    </location>
</feature>
<proteinExistence type="predicted"/>
<feature type="coiled-coil region" evidence="1">
    <location>
        <begin position="80"/>
        <end position="114"/>
    </location>
</feature>
<feature type="region of interest" description="Disordered" evidence="2">
    <location>
        <begin position="438"/>
        <end position="457"/>
    </location>
</feature>
<feature type="compositionally biased region" description="Basic and acidic residues" evidence="2">
    <location>
        <begin position="198"/>
        <end position="208"/>
    </location>
</feature>
<evidence type="ECO:0000313" key="5">
    <source>
        <dbReference type="Proteomes" id="UP001159363"/>
    </source>
</evidence>
<keyword evidence="1" id="KW-0175">Coiled coil</keyword>
<feature type="region of interest" description="Disordered" evidence="2">
    <location>
        <begin position="1"/>
        <end position="43"/>
    </location>
</feature>